<evidence type="ECO:0000313" key="3">
    <source>
        <dbReference type="EMBL" id="BBH90248.1"/>
    </source>
</evidence>
<dbReference type="EMBL" id="AP019376">
    <property type="protein sequence ID" value="BBH90118.1"/>
    <property type="molecule type" value="Genomic_DNA"/>
</dbReference>
<evidence type="ECO:0000313" key="2">
    <source>
        <dbReference type="EMBL" id="BBH90183.1"/>
    </source>
</evidence>
<evidence type="ECO:0000313" key="1">
    <source>
        <dbReference type="EMBL" id="BBH90118.1"/>
    </source>
</evidence>
<evidence type="ECO:0008006" key="4">
    <source>
        <dbReference type="Google" id="ProtNLM"/>
    </source>
</evidence>
<organism evidence="2">
    <name type="scientific">Thermosporothrix sp. COM3</name>
    <dbReference type="NCBI Taxonomy" id="2490863"/>
    <lineage>
        <taxon>Bacteria</taxon>
        <taxon>Bacillati</taxon>
        <taxon>Chloroflexota</taxon>
        <taxon>Ktedonobacteria</taxon>
        <taxon>Ktedonobacterales</taxon>
        <taxon>Thermosporotrichaceae</taxon>
        <taxon>Thermosporothrix</taxon>
    </lineage>
</organism>
<gene>
    <name evidence="1" type="ORF">KTC_48690</name>
    <name evidence="2" type="ORF">KTC_49340</name>
    <name evidence="3" type="ORF">KTC_49990</name>
</gene>
<reference evidence="2" key="1">
    <citation type="submission" date="2018-12" db="EMBL/GenBank/DDBJ databases">
        <title>Novel natural products biosynthetic potential of the class Ktedonobacteria.</title>
        <authorList>
            <person name="Zheng Y."/>
            <person name="Saitou A."/>
            <person name="Wang C.M."/>
            <person name="Toyoda A."/>
            <person name="Minakuchi Y."/>
            <person name="Sekiguchi Y."/>
            <person name="Ueda K."/>
            <person name="Takano H."/>
            <person name="Sakai Y."/>
            <person name="Yokota A."/>
            <person name="Yabe S."/>
        </authorList>
    </citation>
    <scope>NUCLEOTIDE SEQUENCE</scope>
    <source>
        <strain evidence="2">COM3</strain>
    </source>
</reference>
<name>A0A455SP26_9CHLR</name>
<dbReference type="EMBL" id="AP019376">
    <property type="protein sequence ID" value="BBH90183.1"/>
    <property type="molecule type" value="Genomic_DNA"/>
</dbReference>
<protein>
    <recommendedName>
        <fullName evidence="4">Bacteriophage T4 Gp32 single-stranded DNA-binding domain-containing protein</fullName>
    </recommendedName>
</protein>
<accession>A0A455SP26</accession>
<dbReference type="EMBL" id="AP019376">
    <property type="protein sequence ID" value="BBH90248.1"/>
    <property type="molecule type" value="Genomic_DNA"/>
</dbReference>
<proteinExistence type="predicted"/>
<sequence>MATKVNPLDLIDNELAKAAAPKPASKRPVFLFLKEGQKALVRPLYNLDQVIVLQKHNKFAPDAENRVNAVCAAEIGKQCAYCQRAVDDKKLNAHTVFYLPIYVYKVIDTHTGQTMTYKTVEDGSEVEKQIAGYRVLELTSFGTAGMILKAFRSYMRDPDSGGSITGCDFTIEQVGSGQSKAFVVMPKTPTALASQIQAAIPGPDLVRERILEALSPAVVESRSTPVAPVPEVDDDIPEF</sequence>
<dbReference type="AlphaFoldDB" id="A0A455SP26"/>